<evidence type="ECO:0000256" key="5">
    <source>
        <dbReference type="ARBA" id="ARBA00032897"/>
    </source>
</evidence>
<proteinExistence type="inferred from homology"/>
<reference evidence="11 12" key="1">
    <citation type="submission" date="2024-01" db="EMBL/GenBank/DDBJ databases">
        <title>Genome insights into Plantactinospora sonchi sp. nov.</title>
        <authorList>
            <person name="Wang L."/>
        </authorList>
    </citation>
    <scope>NUCLEOTIDE SEQUENCE [LARGE SCALE GENOMIC DNA]</scope>
    <source>
        <strain evidence="11 12">NEAU-QY2</strain>
    </source>
</reference>
<feature type="region of interest" description="Disordered" evidence="8">
    <location>
        <begin position="3400"/>
        <end position="3462"/>
    </location>
</feature>
<feature type="region of interest" description="Disordered" evidence="8">
    <location>
        <begin position="2495"/>
        <end position="2519"/>
    </location>
</feature>
<comment type="similarity">
    <text evidence="1">Belongs to the zeta toxin family.</text>
</comment>
<dbReference type="Pfam" id="PF25547">
    <property type="entry name" value="WXG100_2"/>
    <property type="match status" value="1"/>
</dbReference>
<comment type="catalytic activity">
    <reaction evidence="6">
        <text>UDP-N-acetyl-alpha-D-glucosamine + ATP = UDP-N-acetyl-alpha-D-glucosamine 3'-phosphate + ADP + H(+)</text>
        <dbReference type="Rhea" id="RHEA:32671"/>
        <dbReference type="ChEBI" id="CHEBI:15378"/>
        <dbReference type="ChEBI" id="CHEBI:30616"/>
        <dbReference type="ChEBI" id="CHEBI:57705"/>
        <dbReference type="ChEBI" id="CHEBI:64353"/>
        <dbReference type="ChEBI" id="CHEBI:456216"/>
        <dbReference type="EC" id="2.7.1.176"/>
    </reaction>
</comment>
<feature type="region of interest" description="Disordered" evidence="8">
    <location>
        <begin position="3798"/>
        <end position="3825"/>
    </location>
</feature>
<keyword evidence="3" id="KW-0547">Nucleotide-binding</keyword>
<keyword evidence="4" id="KW-0067">ATP-binding</keyword>
<feature type="region of interest" description="Disordered" evidence="8">
    <location>
        <begin position="1246"/>
        <end position="1281"/>
    </location>
</feature>
<dbReference type="RefSeq" id="WP_331213999.1">
    <property type="nucleotide sequence ID" value="NZ_JAZGQK010000007.1"/>
</dbReference>
<feature type="compositionally biased region" description="Low complexity" evidence="8">
    <location>
        <begin position="320"/>
        <end position="406"/>
    </location>
</feature>
<gene>
    <name evidence="11" type="ORF">V1633_10285</name>
</gene>
<dbReference type="Pfam" id="PF06414">
    <property type="entry name" value="Zeta_toxin"/>
    <property type="match status" value="1"/>
</dbReference>
<feature type="compositionally biased region" description="Basic and acidic residues" evidence="8">
    <location>
        <begin position="3440"/>
        <end position="3451"/>
    </location>
</feature>
<dbReference type="InterPro" id="IPR057746">
    <property type="entry name" value="CpnT-like_N"/>
</dbReference>
<feature type="compositionally biased region" description="Low complexity" evidence="8">
    <location>
        <begin position="3803"/>
        <end position="3814"/>
    </location>
</feature>
<feature type="domain" description="Outer membrane channel protein CpnT-like N-terminal" evidence="10">
    <location>
        <begin position="1"/>
        <end position="125"/>
    </location>
</feature>
<feature type="region of interest" description="Disordered" evidence="8">
    <location>
        <begin position="3079"/>
        <end position="3162"/>
    </location>
</feature>
<dbReference type="InterPro" id="IPR027417">
    <property type="entry name" value="P-loop_NTPase"/>
</dbReference>
<feature type="region of interest" description="Disordered" evidence="8">
    <location>
        <begin position="2096"/>
        <end position="2128"/>
    </location>
</feature>
<feature type="region of interest" description="Disordered" evidence="8">
    <location>
        <begin position="2342"/>
        <end position="2383"/>
    </location>
</feature>
<keyword evidence="12" id="KW-1185">Reference proteome</keyword>
<evidence type="ECO:0000313" key="11">
    <source>
        <dbReference type="EMBL" id="MEE6258877.1"/>
    </source>
</evidence>
<evidence type="ECO:0000256" key="8">
    <source>
        <dbReference type="SAM" id="MobiDB-lite"/>
    </source>
</evidence>
<dbReference type="Gene3D" id="3.40.50.300">
    <property type="entry name" value="P-loop containing nucleotide triphosphate hydrolases"/>
    <property type="match status" value="1"/>
</dbReference>
<feature type="region of interest" description="Disordered" evidence="8">
    <location>
        <begin position="4355"/>
        <end position="4378"/>
    </location>
</feature>
<feature type="compositionally biased region" description="Polar residues" evidence="8">
    <location>
        <begin position="2027"/>
        <end position="2041"/>
    </location>
</feature>
<evidence type="ECO:0000256" key="4">
    <source>
        <dbReference type="ARBA" id="ARBA00022840"/>
    </source>
</evidence>
<feature type="compositionally biased region" description="Low complexity" evidence="8">
    <location>
        <begin position="3085"/>
        <end position="3104"/>
    </location>
</feature>
<dbReference type="PANTHER" id="PTHR24216">
    <property type="entry name" value="PAXILLIN-RELATED"/>
    <property type="match status" value="1"/>
</dbReference>
<feature type="compositionally biased region" description="Polar residues" evidence="8">
    <location>
        <begin position="1265"/>
        <end position="1277"/>
    </location>
</feature>
<accession>A0ABU7RQW1</accession>
<dbReference type="Proteomes" id="UP001332243">
    <property type="component" value="Unassembled WGS sequence"/>
</dbReference>
<evidence type="ECO:0000256" key="1">
    <source>
        <dbReference type="ARBA" id="ARBA00009104"/>
    </source>
</evidence>
<name>A0ABU7RQW1_9ACTN</name>
<feature type="compositionally biased region" description="Low complexity" evidence="8">
    <location>
        <begin position="2232"/>
        <end position="2243"/>
    </location>
</feature>
<dbReference type="EC" id="2.7.1.176" evidence="2"/>
<sequence>MWTYVVSPIAGGSTWPLTDEDLVRLRAQAWRDLQALLLRVGQNTSVSLTDMAMLWDGPSAEAYRQRAYRVLGAVQQLVDGAGDIADQADDAALAIEYEKNTIVLSVIACCFELAAILASMFFTGGLSALFGAGPILVARGIVERVFLQTMQRLSGKFLGRLAVEGLQEGLQEVFTSVMAQLAQILEGTRDGFDGSLIRDSGLGGAAGGVAGDLTAPFVRGGGKALDNVSNPVARNVGDIALQGTHDSFANSVGNITVNGLVYGQAPTLGDLVPGPEQIVSGGIREKIGDRAHQAYEQIGDAAGWSNLTAPVVAPPPGTTSPPTTTAPPVATSPTTTAPPVATSPTTTAPPAGTTPPVATRPPGTAAPPVATSPPGTAAPPSGTTAPPVATSPPGTAAPPSGTTAPPSGNVPQSAGDGRVEAGPSASPPGADIQAPPTGVDSPGPDIGSPAADPTARRPEVDLGAGPQAGGPGSSTGTPGPTPVGNSPLPGTGSGQPDLVGSGAGQTAPSAGPTGDAGLAQSRTDPVGSAPPATGAATPSVPAGPQLGQAPAVVPGPAAGTPSGTSAPPTSASPLTSTPPSTPSGRSSSTTGQSSVPGRDRPPSGIGRVDGPPAGDPERPGQHATDPADEPLLVPADPEAWAAAGPREPVYPPVGRPDPEDDPGAGPVLVGAGRPVDTSWTALEIPGAPSGVGRRNADAVFADLLSSLDRGIVGVPRPTRTDRAARTVRVPRLGGGPELLYTVGPAPSGTRAMRSQVVERDVDGTPVIRVVISDRLPGGADLGHGLQQRDLWLARILVHEPTEADALRKTGFVSRLRRLVRNPGGGTWTPHDEGHRAEVRYLVGQVMELETAGRRLAVREARRQLGLLLDHMGVGIPDPAASAAARAAERLSRLALPPAELAVVTPMLAADAPWRSDLLPGERRRVRRALQAVADDLVSVGRGAPGRDPLDIRFSWVRNQGVEMRIGDRPPVIVDTRPLTLRLAHSGLHGSALSALALDELGVALSTVLAAVDDPGLRQDPRFARSDLLIAHALAHRYDRLAARPPQRPGTLEETLRRFRVRVATLTAAEAFELVGAVQDADLASPLRQRTVTALVRETVATVYGDGTDSAPGQVEVLSGSRVRLTPPGQRPVELALPQSVADLAGAEGSDLDAVRAELAGHLGARLAGPFDRARPWRRTIGGDVASRGALTALTRLHLDPATTAGTRAAAERQFHAVLTGSPYGRESGAERVLAGLAPEVRNLWQRLAGPDPAGSPEETHALPAQRQSPANPRQATPQEVEEKLAALGQQLRTRWESGGSGGRLPRGGSVVRGMEPLALTGESLRVRIHTREGRWYDAEIRVGDPGGATDQTGNRLPAFSQIVTDRGSGETEFRMWIPADRPNNDDLAAMSEREAEELVIAAGRLNGSRNPEQGQESSLTPGELPVRWLRRVRLSPQDVDGVTELETKVRQLALAIHPDERARLARAIEALRRSLGLDPARDGRSARRRWKIVDRLVRTGDFDPATRRYWDALHRPGWRNLVLRHGVAAYLDEYAGQRVRVADDGYFEVSRGPGRAPVRLRLVFGFLPPTTLVETRRRRDGSFLVRVPRALGDDVRAIGPRVVMAVAEATSRDVRSVRRAERQLDRLAEDVTVPEQVRRLGRSASAQWTGVTAQARAYQALARRQAPDPETAVRLHRARQAEHTRLVETLRSMAVLEGQPEFTERWRVISESKRAVPQDPGVAALLHRWERPESDPELVLDALSDVASDMARYAGARGAELRDGGRTLRIMLDDDQFTSHDLPVRLDLPVDGPRFVELAGDSRQGWTLRLRPDAGMDAVGSDGTAALADLVRQGLGEPDSGDRAVEAVAAQLRYLSDRHRVSDRLARQAIRAKVGALVDSLRVGDPDGWSDRRNLVVSAGERLAGRMADRRLDRAREHVVDLLVGRSARQTLAEVVAPHVPDTGAPPLRHYFPGRIFGAMASIAATVTSGTMGGRSPTLMTAQVASSTVGNALVQPQQDHALRSVEERAKAAKAHRDRLESRVRAAASTNAASTQPSTPAQPSGPPTVPRPGPGPFYRKRILPAVTGALVQAGMMLDAYGGRAATGLAQPLLAGAASGASDHLPERPEKQARADRKHEVGQRPDGKRDAKLAELHHVAAEARARLARQVGAGTLDPTGGQTELDGWRQVKADLERARQELRADADDHRQALRKRRRLRRMLWKGTLASEVVGRPVRAAGRAADSLARRVTRRQAAASSSTAGTPLPPGMAPASHYRWRSVAPTTISAAATVGMNWLLTTDPSSFSFVVTTGVASALAGLGLGQGWVYHRQDEIEDESSLAALRTLRHVEDGLAEVEQILGLLGDPHADPGGPPAPAGGRGSRSRWRRRSTGAGDGRTSTDPQDSHFLSVSLMKHGPAAVVRVAAIVVAGNLLLPEVMTNGLDRDVLIAVTAALEAGKETVYGIGEALYRRWAASRSAAGKVATGRDKARLLPYTRAELAAHARTLAAEGADLAEQARNPGSSAPDPDPGDPSSPHVHATEVPSSRFVQAVLADGEVPLTDAEIFTTGLGPLWAGVFLGDVRMIAEQLPNGLLPVHVAGSAEPVYFRAEAADLPSDLVARTEQRAGTVADPYVIQVSRNIRPADRGAVLPRAVAHEIRHTLLHRSGHAEEEAERAARTTELLIVEDQLREDPSDSRLVTDIDALREVVAGLSEPGAAEPRSSPAAAEPGTEGEIAEPPPADWEITLTEGTPDMVVHPAGRRNREATSFVITADWEARIGAYLLSDPASRAAARDAVVRLREVLRALNPGDHEAVDNAFLRDDPRASGQVGPEVRIDALVADGTTRELMTALYNAAFLSEVPTDFVHSVLRLAGTGEPGWRTMRDAGIDTGALAGYLEFVARAKGFAAGDPSYHDVFVSRDFTNKQHLAGYFGRHGDEAARDLAIDLLRQKRPLDARRPYQVTRGDLQRLGVDLGKFELAYQAKILGHVPESETVLPWESGEARFVPDHMTEWYEKVVHELGMPVLAGPAGSASRLYVINDLINPGADHEAFLGAVTGWMLAGRNHSSYEIVQALRGVGYGKEGAPTKIADPADLYQSVPGLKVSPREAPGAAADGAGRPSAPGRASDPHHGTEKPTGHATVPTAASPAGGEHPGSEPEPDREGTTWDIPEFPRTLPDGDPLLEPTFTIDTPTRRAFRQGLIDKALANATPPEDGRPVLYLMGGGVASGKSTVLHMLQESGQVPKENVAFLSPDEFKEPIPEYKLVIAAGDSMASSAVQSESGIMFGTARDEAIRRGVNIICDVTLSNPSGGLRTIQKAIDAGYEVRLYGVTADVASAVVRNADRAAETGRYVPIDVLLKAHQGFSEGFRAYADAVDHAELWDNSGDGGPTLIAGKAPGGELEVLDDRAFADFERKAELDPMAAGPDSLFPQPDHAVTTAETTDHADQADHGAPAEQPAPPDKPDHPANHHSDIPPAPMPTVHDVLGDAFTSKQYRRALTDRARDVARHNGTTPEVELQQFVLLRAVSRIFAEAPDAWFLKGGLSFLVRFPDGRPTTDLDFIRLTEGGVERMAEDYNTALTRDHGDGLRFELDSSVPVAVGRGVRIGHRVFLGDDELMPLSADLVPNRTVPGRPESQTLWRSEEHPFPDQLFRFEGASEPENIRIFTLDGFLRQKLAAMYTYDKDAGLLPRRPNDLVDLALLAVKTSWDGPATHASVREEFDIRWEQGEKLHLPEEFANPNPAWVRVFADRAATTPGLPFTWLTDALPLLKKFIDPFLREEPPNADWDHRVMEWVPRDHPADVHGPQPARAGETIAAEGADRTTARTTGDTRAPGRPVAPLTRDIPADHGAIDPASVKLIAATGDSPPSTVFAEPSRIAEWDRLAAGGADGVAAKVSEVLADPTLPTLESKLRRINDDVLPVAGLPSRIESLDSKNLRFYSYMAGELFMHSSALMIDPHTTTEVGYHQGQVFRDYSKEAQARQLSYTGELPDGMTREQAAAVALWRSTKGLSTADVPPEELVHDFLTMHAQPLVDALTMRDRMINEYGIAPERIRLAYGGPPESDPGRGKSRMTRAHIHALAALRDDPEGARETMVRAMTGTGDVATVRDARAQAVVDRIDAAAEALGRSPDKIALLWVRDHRANPTANRNGLDTQPGVLRQLIELTRAEDPDRHIVLVGDDVFQNRTGLREAWEHDGVLTGVDTTTMVKFWDKDLNDGRALGIGEQALVFNKLLSRDVVQIGTESGALEIPFLLGMPTVYLENLVFHLNKGNRWLYMSQEWHYGRFEVDTGPTGSVRLDAAGHPVWIFHADRDPLPPPLPTVARVQFGPDLALPRDRQHVPTDFPQERVALTADRIYRLVESGELDNWAAWLGHEKSPADKADGGPADKADGGPADWTPEQWKRSEYYADQLQRWLHTDATPEDVSRKWDGIRLALRGVLDPGFDRDPEINNGTIVHPYFTLHTDHGVPPAEADLLARAYAAAPEERGAAVVVALKALLGDPGLRERAVRDELLFQLSAAELADLRESVARVLAASGRSAWGNDGDGAARADSGS</sequence>
<feature type="compositionally biased region" description="Basic and acidic residues" evidence="8">
    <location>
        <begin position="3132"/>
        <end position="3143"/>
    </location>
</feature>
<feature type="coiled-coil region" evidence="7">
    <location>
        <begin position="2163"/>
        <end position="2193"/>
    </location>
</feature>
<dbReference type="PANTHER" id="PTHR24216:SF65">
    <property type="entry name" value="PAXILLIN-LIKE PROTEIN 1"/>
    <property type="match status" value="1"/>
</dbReference>
<evidence type="ECO:0000313" key="12">
    <source>
        <dbReference type="Proteomes" id="UP001332243"/>
    </source>
</evidence>
<organism evidence="11 12">
    <name type="scientific">Plantactinospora sonchi</name>
    <dbReference type="NCBI Taxonomy" id="1544735"/>
    <lineage>
        <taxon>Bacteria</taxon>
        <taxon>Bacillati</taxon>
        <taxon>Actinomycetota</taxon>
        <taxon>Actinomycetes</taxon>
        <taxon>Micromonosporales</taxon>
        <taxon>Micromonosporaceae</taxon>
        <taxon>Plantactinospora</taxon>
    </lineage>
</organism>
<evidence type="ECO:0000259" key="9">
    <source>
        <dbReference type="Pfam" id="PF06414"/>
    </source>
</evidence>
<feature type="region of interest" description="Disordered" evidence="8">
    <location>
        <begin position="2222"/>
        <end position="2250"/>
    </location>
</feature>
<feature type="compositionally biased region" description="Basic and acidic residues" evidence="8">
    <location>
        <begin position="2102"/>
        <end position="2128"/>
    </location>
</feature>
<keyword evidence="7" id="KW-0175">Coiled coil</keyword>
<feature type="compositionally biased region" description="Low complexity" evidence="8">
    <location>
        <begin position="474"/>
        <end position="487"/>
    </location>
</feature>
<evidence type="ECO:0000256" key="3">
    <source>
        <dbReference type="ARBA" id="ARBA00022741"/>
    </source>
</evidence>
<feature type="compositionally biased region" description="Pro residues" evidence="8">
    <location>
        <begin position="2042"/>
        <end position="2054"/>
    </location>
</feature>
<evidence type="ECO:0000256" key="6">
    <source>
        <dbReference type="ARBA" id="ARBA00048178"/>
    </source>
</evidence>
<feature type="region of interest" description="Disordered" evidence="8">
    <location>
        <begin position="2008"/>
        <end position="2057"/>
    </location>
</feature>
<feature type="domain" description="Zeta toxin" evidence="9">
    <location>
        <begin position="3185"/>
        <end position="3353"/>
    </location>
</feature>
<evidence type="ECO:0000256" key="7">
    <source>
        <dbReference type="SAM" id="Coils"/>
    </source>
</evidence>
<feature type="compositionally biased region" description="Basic and acidic residues" evidence="8">
    <location>
        <begin position="3105"/>
        <end position="3115"/>
    </location>
</feature>
<dbReference type="SUPFAM" id="SSF52540">
    <property type="entry name" value="P-loop containing nucleoside triphosphate hydrolases"/>
    <property type="match status" value="1"/>
</dbReference>
<feature type="region of interest" description="Disordered" evidence="8">
    <location>
        <begin position="2690"/>
        <end position="2718"/>
    </location>
</feature>
<dbReference type="EMBL" id="JAZGQK010000007">
    <property type="protein sequence ID" value="MEE6258877.1"/>
    <property type="molecule type" value="Genomic_DNA"/>
</dbReference>
<feature type="region of interest" description="Disordered" evidence="8">
    <location>
        <begin position="306"/>
        <end position="672"/>
    </location>
</feature>
<protein>
    <recommendedName>
        <fullName evidence="5">UDP-N-acetylglucosamine kinase</fullName>
        <ecNumber evidence="2">2.7.1.176</ecNumber>
    </recommendedName>
    <alternativeName>
        <fullName evidence="5">UDP-N-acetylglucosamine kinase</fullName>
    </alternativeName>
</protein>
<feature type="compositionally biased region" description="Low complexity" evidence="8">
    <location>
        <begin position="2691"/>
        <end position="2708"/>
    </location>
</feature>
<evidence type="ECO:0000256" key="2">
    <source>
        <dbReference type="ARBA" id="ARBA00011963"/>
    </source>
</evidence>
<dbReference type="InterPro" id="IPR010488">
    <property type="entry name" value="Zeta_toxin_domain"/>
</dbReference>
<evidence type="ECO:0000259" key="10">
    <source>
        <dbReference type="Pfam" id="PF25547"/>
    </source>
</evidence>
<comment type="caution">
    <text evidence="11">The sequence shown here is derived from an EMBL/GenBank/DDBJ whole genome shotgun (WGS) entry which is preliminary data.</text>
</comment>
<feature type="compositionally biased region" description="Low complexity" evidence="8">
    <location>
        <begin position="525"/>
        <end position="596"/>
    </location>
</feature>
<feature type="compositionally biased region" description="Basic and acidic residues" evidence="8">
    <location>
        <begin position="4355"/>
        <end position="4370"/>
    </location>
</feature>